<dbReference type="EMBL" id="PDEM01000023">
    <property type="protein sequence ID" value="PHZ84718.1"/>
    <property type="molecule type" value="Genomic_DNA"/>
</dbReference>
<dbReference type="PANTHER" id="PTHR33840">
    <property type="match status" value="1"/>
</dbReference>
<dbReference type="InterPro" id="IPR018712">
    <property type="entry name" value="Tle1-like_cat"/>
</dbReference>
<dbReference type="SUPFAM" id="SSF53474">
    <property type="entry name" value="alpha/beta-Hydrolases"/>
    <property type="match status" value="1"/>
</dbReference>
<dbReference type="InterPro" id="IPR029058">
    <property type="entry name" value="AB_hydrolase_fold"/>
</dbReference>
<dbReference type="AlphaFoldDB" id="A0A2G4YQX7"/>
<feature type="domain" description="T6SS Phospholipase effector Tle1-like catalytic" evidence="1">
    <location>
        <begin position="3"/>
        <end position="249"/>
    </location>
</feature>
<gene>
    <name evidence="2" type="ORF">CRD36_10555</name>
</gene>
<keyword evidence="3" id="KW-1185">Reference proteome</keyword>
<sequence length="323" mass="36654">MTKNIVICCDGTGNEYSENNTNVVGAFSSIERDNKQVAFYDTGVGTFNPLGMSLGPVSKKVGIIFGQAFGYGVKQNVQEAYVYLMDRYEAGDNVFIFGFSRGAYTARVLAGMLHKCGLLQKGSKNLIPYVMKMNFEEKPEHLVEGFKRDFCHTCKPHFVGVWDTVASIGTLHPTRHFKDDVLNHDVANGYHAISIDEKRKKFPISLWDESQKSNQQNTQQVWFAGVHSDIGGWYNERGLSDITLKWMLSNAEKCGLRLKKDWDRDLKCNPLGPIHESRTGFWKMWFEAHRSIPEGAIIHQSVIDRIEQSDYKVNLPTKYHVAS</sequence>
<proteinExistence type="predicted"/>
<dbReference type="Pfam" id="PF09994">
    <property type="entry name" value="T6SS_Tle1-like_cat"/>
    <property type="match status" value="1"/>
</dbReference>
<dbReference type="RefSeq" id="WP_099472986.1">
    <property type="nucleotide sequence ID" value="NZ_CP041025.1"/>
</dbReference>
<name>A0A2G4YQX7_9PROT</name>
<accession>A0A2G4YQX7</accession>
<organism evidence="2 3">
    <name type="scientific">Paremcibacter congregatus</name>
    <dbReference type="NCBI Taxonomy" id="2043170"/>
    <lineage>
        <taxon>Bacteria</taxon>
        <taxon>Pseudomonadati</taxon>
        <taxon>Pseudomonadota</taxon>
        <taxon>Alphaproteobacteria</taxon>
        <taxon>Emcibacterales</taxon>
        <taxon>Emcibacteraceae</taxon>
        <taxon>Paremcibacter</taxon>
    </lineage>
</organism>
<reference evidence="2 3" key="1">
    <citation type="submission" date="2017-10" db="EMBL/GenBank/DDBJ databases">
        <title>Frigbacter circumglobatus gen. nov. sp. nov., isolated from sediment cultured in situ.</title>
        <authorList>
            <person name="Zhao Z."/>
        </authorList>
    </citation>
    <scope>NUCLEOTIDE SEQUENCE [LARGE SCALE GENOMIC DNA]</scope>
    <source>
        <strain evidence="2 3">ZYL</strain>
    </source>
</reference>
<evidence type="ECO:0000313" key="2">
    <source>
        <dbReference type="EMBL" id="PHZ84718.1"/>
    </source>
</evidence>
<evidence type="ECO:0000259" key="1">
    <source>
        <dbReference type="Pfam" id="PF09994"/>
    </source>
</evidence>
<evidence type="ECO:0000313" key="3">
    <source>
        <dbReference type="Proteomes" id="UP000229730"/>
    </source>
</evidence>
<dbReference type="OrthoDB" id="4378831at2"/>
<dbReference type="InParanoid" id="A0A2G4YQX7"/>
<comment type="caution">
    <text evidence="2">The sequence shown here is derived from an EMBL/GenBank/DDBJ whole genome shotgun (WGS) entry which is preliminary data.</text>
</comment>
<dbReference type="PANTHER" id="PTHR33840:SF1">
    <property type="entry name" value="TLE1 PHOSPHOLIPASE DOMAIN-CONTAINING PROTEIN"/>
    <property type="match status" value="1"/>
</dbReference>
<protein>
    <recommendedName>
        <fullName evidence="1">T6SS Phospholipase effector Tle1-like catalytic domain-containing protein</fullName>
    </recommendedName>
</protein>
<dbReference type="Proteomes" id="UP000229730">
    <property type="component" value="Unassembled WGS sequence"/>
</dbReference>